<proteinExistence type="predicted"/>
<protein>
    <submittedName>
        <fullName evidence="2">Uncharacterized protein</fullName>
    </submittedName>
</protein>
<accession>U1P9W9</accession>
<feature type="region of interest" description="Disordered" evidence="1">
    <location>
        <begin position="131"/>
        <end position="154"/>
    </location>
</feature>
<dbReference type="InterPro" id="IPR055960">
    <property type="entry name" value="DUF7538"/>
</dbReference>
<name>U1P9W9_9EURY</name>
<evidence type="ECO:0000313" key="3">
    <source>
        <dbReference type="Proteomes" id="UP000030649"/>
    </source>
</evidence>
<reference evidence="2 3" key="1">
    <citation type="journal article" date="2013" name="PLoS ONE">
        <title>Assembly-driven community genomics of a hypersaline microbial ecosystem.</title>
        <authorList>
            <person name="Podell S."/>
            <person name="Ugalde J.A."/>
            <person name="Narasingarao P."/>
            <person name="Banfield J.F."/>
            <person name="Heidelberg K.B."/>
            <person name="Allen E.E."/>
        </authorList>
    </citation>
    <scope>NUCLEOTIDE SEQUENCE [LARGE SCALE GENOMIC DNA]</scope>
    <source>
        <strain evidence="3">J07HQW1</strain>
    </source>
</reference>
<evidence type="ECO:0000256" key="1">
    <source>
        <dbReference type="SAM" id="MobiDB-lite"/>
    </source>
</evidence>
<organism evidence="2 3">
    <name type="scientific">Haloquadratum walsbyi J07HQW1</name>
    <dbReference type="NCBI Taxonomy" id="1238424"/>
    <lineage>
        <taxon>Archaea</taxon>
        <taxon>Methanobacteriati</taxon>
        <taxon>Methanobacteriota</taxon>
        <taxon>Stenosarchaea group</taxon>
        <taxon>Halobacteria</taxon>
        <taxon>Halobacteriales</taxon>
        <taxon>Haloferacaceae</taxon>
        <taxon>Haloquadratum</taxon>
    </lineage>
</organism>
<dbReference type="Proteomes" id="UP000030649">
    <property type="component" value="Unassembled WGS sequence"/>
</dbReference>
<dbReference type="EMBL" id="KE356560">
    <property type="protein sequence ID" value="ERG90342.1"/>
    <property type="molecule type" value="Genomic_DNA"/>
</dbReference>
<dbReference type="Pfam" id="PF24382">
    <property type="entry name" value="DUF7538"/>
    <property type="match status" value="1"/>
</dbReference>
<dbReference type="AlphaFoldDB" id="U1P9W9"/>
<evidence type="ECO:0000313" key="2">
    <source>
        <dbReference type="EMBL" id="ERG90342.1"/>
    </source>
</evidence>
<gene>
    <name evidence="2" type="ORF">J07HQW1_00361</name>
</gene>
<dbReference type="HOGENOM" id="CLU_1136036_0_0_2"/>
<sequence>MTDLLSRFAILPYQNLESESESILKLWAHHLPCSSRLGLGLGLVFVLVGRSFPKAKRDGRLYLAHSLRVAVRLITQSVILYDMLSDYVMIVLCVTVKRRQQAQWVPHRCIVMDDISNKDQVSNDQIDEVAETHTEESQSVTKSKTHTHDDDDTTVDTNTLVGLDELEGWSVDDYAARVHYQGENDRYSIEFYAPSRCVLYWKVKGDGETAVPVGRTTVPEPLRKRIRSDLADAGIDPTVEDRTL</sequence>